<comment type="caution">
    <text evidence="2">The sequence shown here is derived from an EMBL/GenBank/DDBJ whole genome shotgun (WGS) entry which is preliminary data.</text>
</comment>
<reference evidence="2 3" key="1">
    <citation type="submission" date="2015-09" db="EMBL/GenBank/DDBJ databases">
        <title>Identification and resolution of microdiversity through metagenomic sequencing of parallel consortia.</title>
        <authorList>
            <person name="Nelson W.C."/>
            <person name="Romine M.F."/>
            <person name="Lindemann S.R."/>
        </authorList>
    </citation>
    <scope>NUCLEOTIDE SEQUENCE [LARGE SCALE GENOMIC DNA]</scope>
    <source>
        <strain evidence="2">Ana</strain>
    </source>
</reference>
<organism evidence="2 3">
    <name type="scientific">Phormidesmis priestleyi Ana</name>
    <dbReference type="NCBI Taxonomy" id="1666911"/>
    <lineage>
        <taxon>Bacteria</taxon>
        <taxon>Bacillati</taxon>
        <taxon>Cyanobacteriota</taxon>
        <taxon>Cyanophyceae</taxon>
        <taxon>Leptolyngbyales</taxon>
        <taxon>Leptolyngbyaceae</taxon>
        <taxon>Phormidesmis</taxon>
    </lineage>
</organism>
<evidence type="ECO:0000313" key="2">
    <source>
        <dbReference type="EMBL" id="KPQ33723.1"/>
    </source>
</evidence>
<keyword evidence="1" id="KW-0732">Signal</keyword>
<evidence type="ECO:0000256" key="1">
    <source>
        <dbReference type="SAM" id="SignalP"/>
    </source>
</evidence>
<dbReference type="AlphaFoldDB" id="A0A0P8BJ51"/>
<protein>
    <submittedName>
        <fullName evidence="2">Uncharacterized protein</fullName>
    </submittedName>
</protein>
<sequence>MIRWRYLVMLVALGMGLLSSNAVAGSAPLADLPDGSYQFCSEPDPQDWRVGAGACLNFIKQGSTIEGYYGYPHSSEFVCLRGQVSEQVFHGQGAIALWEGETYLDFPEQPFNWGPEGRLSLSQGEIAGGKELLKELLKELPENLENWMFFQSATLNLDGLTAYTSPLMTPPAQLCDGPF</sequence>
<name>A0A0P8BJ51_9CYAN</name>
<feature type="chain" id="PRO_5006148464" evidence="1">
    <location>
        <begin position="25"/>
        <end position="179"/>
    </location>
</feature>
<feature type="signal peptide" evidence="1">
    <location>
        <begin position="1"/>
        <end position="24"/>
    </location>
</feature>
<evidence type="ECO:0000313" key="3">
    <source>
        <dbReference type="Proteomes" id="UP000050465"/>
    </source>
</evidence>
<dbReference type="Proteomes" id="UP000050465">
    <property type="component" value="Unassembled WGS sequence"/>
</dbReference>
<proteinExistence type="predicted"/>
<dbReference type="EMBL" id="LJZR01000028">
    <property type="protein sequence ID" value="KPQ33723.1"/>
    <property type="molecule type" value="Genomic_DNA"/>
</dbReference>
<accession>A0A0P8BJ51</accession>
<gene>
    <name evidence="2" type="ORF">HLUCCA11_17775</name>
</gene>